<protein>
    <submittedName>
        <fullName evidence="2">Uncharacterized protein</fullName>
    </submittedName>
</protein>
<dbReference type="OrthoDB" id="1112980at2759"/>
<evidence type="ECO:0000313" key="3">
    <source>
        <dbReference type="Proteomes" id="UP000006643"/>
    </source>
</evidence>
<accession>D0P147</accession>
<feature type="region of interest" description="Disordered" evidence="1">
    <location>
        <begin position="68"/>
        <end position="181"/>
    </location>
</feature>
<dbReference type="GeneID" id="9470034"/>
<dbReference type="Pfam" id="PF15370">
    <property type="entry name" value="NOPCHAP1"/>
    <property type="match status" value="1"/>
</dbReference>
<dbReference type="PANTHER" id="PTHR38489:SF1">
    <property type="entry name" value="HISTONE CHAPERONE DOMAIN-CONTAINING PROTEIN"/>
    <property type="match status" value="1"/>
</dbReference>
<dbReference type="InParanoid" id="D0P147"/>
<dbReference type="OMA" id="MNFALSM"/>
<dbReference type="EMBL" id="DS028235">
    <property type="protein sequence ID" value="EEY53762.1"/>
    <property type="molecule type" value="Genomic_DNA"/>
</dbReference>
<dbReference type="InterPro" id="IPR027921">
    <property type="entry name" value="NOPCHAP1"/>
</dbReference>
<proteinExistence type="predicted"/>
<dbReference type="AlphaFoldDB" id="D0P147"/>
<dbReference type="RefSeq" id="XP_002895986.1">
    <property type="nucleotide sequence ID" value="XM_002895940.1"/>
</dbReference>
<evidence type="ECO:0000256" key="1">
    <source>
        <dbReference type="SAM" id="MobiDB-lite"/>
    </source>
</evidence>
<feature type="compositionally biased region" description="Acidic residues" evidence="1">
    <location>
        <begin position="80"/>
        <end position="93"/>
    </location>
</feature>
<organism evidence="2 3">
    <name type="scientific">Phytophthora infestans (strain T30-4)</name>
    <name type="common">Potato late blight agent</name>
    <dbReference type="NCBI Taxonomy" id="403677"/>
    <lineage>
        <taxon>Eukaryota</taxon>
        <taxon>Sar</taxon>
        <taxon>Stramenopiles</taxon>
        <taxon>Oomycota</taxon>
        <taxon>Peronosporomycetes</taxon>
        <taxon>Peronosporales</taxon>
        <taxon>Peronosporaceae</taxon>
        <taxon>Phytophthora</taxon>
    </lineage>
</organism>
<dbReference type="eggNOG" id="ENOG502SAEP">
    <property type="taxonomic scope" value="Eukaryota"/>
</dbReference>
<dbReference type="PANTHER" id="PTHR38489">
    <property type="entry name" value="HISTONE CHAPERONE DOMAIN-CONTAINING PROTEIN"/>
    <property type="match status" value="1"/>
</dbReference>
<evidence type="ECO:0000313" key="2">
    <source>
        <dbReference type="EMBL" id="EEY53762.1"/>
    </source>
</evidence>
<keyword evidence="3" id="KW-1185">Reference proteome</keyword>
<dbReference type="HOGENOM" id="CLU_1725986_0_0_1"/>
<dbReference type="VEuPathDB" id="FungiDB:PITG_20046"/>
<dbReference type="KEGG" id="pif:PITG_20046"/>
<dbReference type="GO" id="GO:0000492">
    <property type="term" value="P:box C/D snoRNP assembly"/>
    <property type="evidence" value="ECO:0007669"/>
    <property type="project" value="InterPro"/>
</dbReference>
<reference evidence="3" key="1">
    <citation type="journal article" date="2009" name="Nature">
        <title>Genome sequence and analysis of the Irish potato famine pathogen Phytophthora infestans.</title>
        <authorList>
            <consortium name="The Broad Institute Genome Sequencing Platform"/>
            <person name="Haas B.J."/>
            <person name="Kamoun S."/>
            <person name="Zody M.C."/>
            <person name="Jiang R.H."/>
            <person name="Handsaker R.E."/>
            <person name="Cano L.M."/>
            <person name="Grabherr M."/>
            <person name="Kodira C.D."/>
            <person name="Raffaele S."/>
            <person name="Torto-Alalibo T."/>
            <person name="Bozkurt T.O."/>
            <person name="Ah-Fong A.M."/>
            <person name="Alvarado L."/>
            <person name="Anderson V.L."/>
            <person name="Armstrong M.R."/>
            <person name="Avrova A."/>
            <person name="Baxter L."/>
            <person name="Beynon J."/>
            <person name="Boevink P.C."/>
            <person name="Bollmann S.R."/>
            <person name="Bos J.I."/>
            <person name="Bulone V."/>
            <person name="Cai G."/>
            <person name="Cakir C."/>
            <person name="Carrington J.C."/>
            <person name="Chawner M."/>
            <person name="Conti L."/>
            <person name="Costanzo S."/>
            <person name="Ewan R."/>
            <person name="Fahlgren N."/>
            <person name="Fischbach M.A."/>
            <person name="Fugelstad J."/>
            <person name="Gilroy E.M."/>
            <person name="Gnerre S."/>
            <person name="Green P.J."/>
            <person name="Grenville-Briggs L.J."/>
            <person name="Griffith J."/>
            <person name="Grunwald N.J."/>
            <person name="Horn K."/>
            <person name="Horner N.R."/>
            <person name="Hu C.H."/>
            <person name="Huitema E."/>
            <person name="Jeong D.H."/>
            <person name="Jones A.M."/>
            <person name="Jones J.D."/>
            <person name="Jones R.W."/>
            <person name="Karlsson E.K."/>
            <person name="Kunjeti S.G."/>
            <person name="Lamour K."/>
            <person name="Liu Z."/>
            <person name="Ma L."/>
            <person name="Maclean D."/>
            <person name="Chibucos M.C."/>
            <person name="McDonald H."/>
            <person name="McWalters J."/>
            <person name="Meijer H.J."/>
            <person name="Morgan W."/>
            <person name="Morris P.F."/>
            <person name="Munro C.A."/>
            <person name="O'Neill K."/>
            <person name="Ospina-Giraldo M."/>
            <person name="Pinzon A."/>
            <person name="Pritchard L."/>
            <person name="Ramsahoye B."/>
            <person name="Ren Q."/>
            <person name="Restrepo S."/>
            <person name="Roy S."/>
            <person name="Sadanandom A."/>
            <person name="Savidor A."/>
            <person name="Schornack S."/>
            <person name="Schwartz D.C."/>
            <person name="Schumann U.D."/>
            <person name="Schwessinger B."/>
            <person name="Seyer L."/>
            <person name="Sharpe T."/>
            <person name="Silvar C."/>
            <person name="Song J."/>
            <person name="Studholme D.J."/>
            <person name="Sykes S."/>
            <person name="Thines M."/>
            <person name="van de Vondervoort P.J."/>
            <person name="Phuntumart V."/>
            <person name="Wawra S."/>
            <person name="Weide R."/>
            <person name="Win J."/>
            <person name="Young C."/>
            <person name="Zhou S."/>
            <person name="Fry W."/>
            <person name="Meyers B.C."/>
            <person name="van West P."/>
            <person name="Ristaino J."/>
            <person name="Govers F."/>
            <person name="Birch P.R."/>
            <person name="Whisson S.C."/>
            <person name="Judelson H.S."/>
            <person name="Nusbaum C."/>
        </authorList>
    </citation>
    <scope>NUCLEOTIDE SEQUENCE [LARGE SCALE GENOMIC DNA]</scope>
    <source>
        <strain evidence="3">T30-4</strain>
    </source>
</reference>
<sequence length="181" mass="20156">MHGSLAVPDNSRLQRAQHRRRWFALHRRCRRRGPAPAAEHLKATLLLSKLEAFLPVMAEENKKLSDAVAAGEGAKHNIEVEEAEDRSDDDSDEPMTGGSEEDTKPKKGGKAPVIEMNFALSMMDEGNSDDENAETAVDPEAQTKVVDSSLSAKKEQQEQLSFRMRLEKPSNKPRPVIQELN</sequence>
<name>D0P147_PHYIT</name>
<gene>
    <name evidence="2" type="ORF">PITG_20046</name>
</gene>
<dbReference type="Proteomes" id="UP000006643">
    <property type="component" value="Unassembled WGS sequence"/>
</dbReference>